<protein>
    <submittedName>
        <fullName evidence="9">Fibrinogen C domain-containing protein 1-A</fullName>
    </submittedName>
</protein>
<keyword evidence="3 7" id="KW-0732">Signal</keyword>
<dbReference type="Proteomes" id="UP001152320">
    <property type="component" value="Chromosome 11"/>
</dbReference>
<keyword evidence="5" id="KW-1015">Disulfide bond</keyword>
<evidence type="ECO:0000256" key="2">
    <source>
        <dbReference type="ARBA" id="ARBA00022525"/>
    </source>
</evidence>
<dbReference type="EMBL" id="JAIZAY010000011">
    <property type="protein sequence ID" value="KAJ8033642.1"/>
    <property type="molecule type" value="Genomic_DNA"/>
</dbReference>
<name>A0A9Q1H381_HOLLE</name>
<evidence type="ECO:0000313" key="10">
    <source>
        <dbReference type="Proteomes" id="UP001152320"/>
    </source>
</evidence>
<evidence type="ECO:0000256" key="7">
    <source>
        <dbReference type="SAM" id="SignalP"/>
    </source>
</evidence>
<evidence type="ECO:0000313" key="9">
    <source>
        <dbReference type="EMBL" id="KAJ8033642.1"/>
    </source>
</evidence>
<comment type="subcellular location">
    <subcellularLocation>
        <location evidence="1">Secreted</location>
    </subcellularLocation>
</comment>
<dbReference type="InterPro" id="IPR037579">
    <property type="entry name" value="FIB_ANG-like"/>
</dbReference>
<keyword evidence="10" id="KW-1185">Reference proteome</keyword>
<organism evidence="9 10">
    <name type="scientific">Holothuria leucospilota</name>
    <name type="common">Black long sea cucumber</name>
    <name type="synonym">Mertensiothuria leucospilota</name>
    <dbReference type="NCBI Taxonomy" id="206669"/>
    <lineage>
        <taxon>Eukaryota</taxon>
        <taxon>Metazoa</taxon>
        <taxon>Echinodermata</taxon>
        <taxon>Eleutherozoa</taxon>
        <taxon>Echinozoa</taxon>
        <taxon>Holothuroidea</taxon>
        <taxon>Aspidochirotacea</taxon>
        <taxon>Aspidochirotida</taxon>
        <taxon>Holothuriidae</taxon>
        <taxon>Holothuria</taxon>
    </lineage>
</organism>
<keyword evidence="2" id="KW-0964">Secreted</keyword>
<feature type="chain" id="PRO_5040183766" evidence="7">
    <location>
        <begin position="25"/>
        <end position="167"/>
    </location>
</feature>
<dbReference type="SMART" id="SM00186">
    <property type="entry name" value="FBG"/>
    <property type="match status" value="1"/>
</dbReference>
<sequence length="167" mass="19366">MKPIYQSVVKIFILSFIWITTIRGQTTYNSKDESRGTVGSSYFLYQQAEYPRDCQKVYAQCSTTNSSGVYLIKPDGYPDAFEVYCDNSIDGVGWTVFQRRIEGSIYFNRTWKDYKNGFGFQSNEFWLGLEKLSFLTNQKKYEIRIDMESTAVLSMFFVSVMGMVTSE</sequence>
<feature type="domain" description="Fibrinogen C-terminal" evidence="8">
    <location>
        <begin position="45"/>
        <end position="167"/>
    </location>
</feature>
<accession>A0A9Q1H381</accession>
<evidence type="ECO:0000259" key="8">
    <source>
        <dbReference type="PROSITE" id="PS51406"/>
    </source>
</evidence>
<keyword evidence="6" id="KW-0325">Glycoprotein</keyword>
<gene>
    <name evidence="9" type="ORF">HOLleu_23952</name>
</gene>
<dbReference type="OrthoDB" id="5983392at2759"/>
<evidence type="ECO:0000256" key="5">
    <source>
        <dbReference type="ARBA" id="ARBA00023157"/>
    </source>
</evidence>
<dbReference type="GO" id="GO:0005577">
    <property type="term" value="C:fibrinogen complex"/>
    <property type="evidence" value="ECO:0007669"/>
    <property type="project" value="TreeGrafter"/>
</dbReference>
<dbReference type="NCBIfam" id="NF040941">
    <property type="entry name" value="GGGWT_bact"/>
    <property type="match status" value="1"/>
</dbReference>
<dbReference type="PANTHER" id="PTHR47221:SF6">
    <property type="entry name" value="FIBRINOGEN ALPHA CHAIN"/>
    <property type="match status" value="1"/>
</dbReference>
<dbReference type="GO" id="GO:0034116">
    <property type="term" value="P:positive regulation of heterotypic cell-cell adhesion"/>
    <property type="evidence" value="ECO:0007669"/>
    <property type="project" value="TreeGrafter"/>
</dbReference>
<dbReference type="SUPFAM" id="SSF56496">
    <property type="entry name" value="Fibrinogen C-terminal domain-like"/>
    <property type="match status" value="1"/>
</dbReference>
<evidence type="ECO:0000256" key="4">
    <source>
        <dbReference type="ARBA" id="ARBA00023054"/>
    </source>
</evidence>
<proteinExistence type="predicted"/>
<evidence type="ECO:0000256" key="6">
    <source>
        <dbReference type="ARBA" id="ARBA00023180"/>
    </source>
</evidence>
<dbReference type="PROSITE" id="PS51406">
    <property type="entry name" value="FIBRINOGEN_C_2"/>
    <property type="match status" value="1"/>
</dbReference>
<dbReference type="InterPro" id="IPR036056">
    <property type="entry name" value="Fibrinogen-like_C"/>
</dbReference>
<dbReference type="AlphaFoldDB" id="A0A9Q1H381"/>
<comment type="caution">
    <text evidence="9">The sequence shown here is derived from an EMBL/GenBank/DDBJ whole genome shotgun (WGS) entry which is preliminary data.</text>
</comment>
<dbReference type="Pfam" id="PF00147">
    <property type="entry name" value="Fibrinogen_C"/>
    <property type="match status" value="1"/>
</dbReference>
<dbReference type="GO" id="GO:0005201">
    <property type="term" value="F:extracellular matrix structural constituent"/>
    <property type="evidence" value="ECO:0007669"/>
    <property type="project" value="TreeGrafter"/>
</dbReference>
<feature type="signal peptide" evidence="7">
    <location>
        <begin position="1"/>
        <end position="24"/>
    </location>
</feature>
<evidence type="ECO:0000256" key="3">
    <source>
        <dbReference type="ARBA" id="ARBA00022729"/>
    </source>
</evidence>
<dbReference type="PANTHER" id="PTHR47221">
    <property type="entry name" value="FIBRINOGEN ALPHA CHAIN"/>
    <property type="match status" value="1"/>
</dbReference>
<dbReference type="GO" id="GO:0030674">
    <property type="term" value="F:protein-macromolecule adaptor activity"/>
    <property type="evidence" value="ECO:0007669"/>
    <property type="project" value="TreeGrafter"/>
</dbReference>
<dbReference type="InterPro" id="IPR014716">
    <property type="entry name" value="Fibrinogen_a/b/g_C_1"/>
</dbReference>
<dbReference type="InterPro" id="IPR002181">
    <property type="entry name" value="Fibrinogen_a/b/g_C_dom"/>
</dbReference>
<dbReference type="Gene3D" id="3.90.215.10">
    <property type="entry name" value="Gamma Fibrinogen, chain A, domain 1"/>
    <property type="match status" value="1"/>
</dbReference>
<keyword evidence="4" id="KW-0175">Coiled coil</keyword>
<evidence type="ECO:0000256" key="1">
    <source>
        <dbReference type="ARBA" id="ARBA00004613"/>
    </source>
</evidence>
<reference evidence="9" key="1">
    <citation type="submission" date="2021-10" db="EMBL/GenBank/DDBJ databases">
        <title>Tropical sea cucumber genome reveals ecological adaptation and Cuvierian tubules defense mechanism.</title>
        <authorList>
            <person name="Chen T."/>
        </authorList>
    </citation>
    <scope>NUCLEOTIDE SEQUENCE</scope>
    <source>
        <strain evidence="9">Nanhai2018</strain>
        <tissue evidence="9">Muscle</tissue>
    </source>
</reference>